<organism evidence="3 4">
    <name type="scientific">Halorubrum ruber</name>
    <dbReference type="NCBI Taxonomy" id="2982524"/>
    <lineage>
        <taxon>Archaea</taxon>
        <taxon>Methanobacteriati</taxon>
        <taxon>Methanobacteriota</taxon>
        <taxon>Stenosarchaea group</taxon>
        <taxon>Halobacteria</taxon>
        <taxon>Halobacteriales</taxon>
        <taxon>Haloferacaceae</taxon>
        <taxon>Halorubrum</taxon>
    </lineage>
</organism>
<dbReference type="GeneID" id="64827303"/>
<keyword evidence="4" id="KW-1185">Reference proteome</keyword>
<keyword evidence="2" id="KW-1133">Transmembrane helix</keyword>
<name>A0A8T8LQF8_9EURY</name>
<feature type="transmembrane region" description="Helical" evidence="2">
    <location>
        <begin position="47"/>
        <end position="67"/>
    </location>
</feature>
<feature type="region of interest" description="Disordered" evidence="1">
    <location>
        <begin position="110"/>
        <end position="156"/>
    </location>
</feature>
<protein>
    <submittedName>
        <fullName evidence="3">Uncharacterized protein</fullName>
    </submittedName>
</protein>
<dbReference type="EMBL" id="CP073695">
    <property type="protein sequence ID" value="QUO49100.1"/>
    <property type="molecule type" value="Genomic_DNA"/>
</dbReference>
<sequence>MYGFALSVFEIIGLIAPLVAILIIQIVRNEELRSAIPDNWILELSTGLFITGLLLIGAIFGATAVASRSLTSIFELITLFFLASGIGGLVISATAIPALVMFDSLDFDDEEQTELEDHAESQSGNTQDETDRDSGQDLGSQENDDEVQTVEPDTEN</sequence>
<feature type="transmembrane region" description="Helical" evidence="2">
    <location>
        <begin position="7"/>
        <end position="27"/>
    </location>
</feature>
<feature type="compositionally biased region" description="Acidic residues" evidence="1">
    <location>
        <begin position="142"/>
        <end position="156"/>
    </location>
</feature>
<reference evidence="3 4" key="1">
    <citation type="submission" date="2021-03" db="EMBL/GenBank/DDBJ databases">
        <title>Halorubrum sodomense MBLA0099, Whole genome shotgun sequencing.</title>
        <authorList>
            <person name="Seo M.-J."/>
            <person name="Cho E.-S."/>
            <person name="Hwang C.Y."/>
        </authorList>
    </citation>
    <scope>NUCLEOTIDE SEQUENCE [LARGE SCALE GENOMIC DNA]</scope>
    <source>
        <strain evidence="3 4">MBLA0099</strain>
    </source>
</reference>
<dbReference type="RefSeq" id="WP_155118227.1">
    <property type="nucleotide sequence ID" value="NZ_CP073695.1"/>
</dbReference>
<evidence type="ECO:0000256" key="1">
    <source>
        <dbReference type="SAM" id="MobiDB-lite"/>
    </source>
</evidence>
<accession>A0A8T8LQF8</accession>
<evidence type="ECO:0000313" key="4">
    <source>
        <dbReference type="Proteomes" id="UP000679341"/>
    </source>
</evidence>
<evidence type="ECO:0000256" key="2">
    <source>
        <dbReference type="SAM" id="Phobius"/>
    </source>
</evidence>
<proteinExistence type="predicted"/>
<gene>
    <name evidence="3" type="ORF">J7656_07145</name>
</gene>
<feature type="transmembrane region" description="Helical" evidence="2">
    <location>
        <begin position="79"/>
        <end position="102"/>
    </location>
</feature>
<dbReference type="AlphaFoldDB" id="A0A8T8LQF8"/>
<evidence type="ECO:0000313" key="3">
    <source>
        <dbReference type="EMBL" id="QUO49100.1"/>
    </source>
</evidence>
<keyword evidence="2" id="KW-0812">Transmembrane</keyword>
<dbReference type="Proteomes" id="UP000679341">
    <property type="component" value="Chromosome"/>
</dbReference>
<keyword evidence="2" id="KW-0472">Membrane</keyword>
<dbReference type="KEGG" id="hss:J7656_07145"/>